<reference evidence="1" key="2">
    <citation type="submission" date="2021-04" db="EMBL/GenBank/DDBJ databases">
        <authorList>
            <person name="Gilroy R."/>
        </authorList>
    </citation>
    <scope>NUCLEOTIDE SEQUENCE</scope>
    <source>
        <strain evidence="1">ChiHjej13B12-24818</strain>
    </source>
</reference>
<gene>
    <name evidence="1" type="ORF">H9786_12675</name>
</gene>
<accession>A0A9D2RPH6</accession>
<name>A0A9D2RPH6_9MICO</name>
<dbReference type="EMBL" id="DWZH01000099">
    <property type="protein sequence ID" value="HJB11359.1"/>
    <property type="molecule type" value="Genomic_DNA"/>
</dbReference>
<organism evidence="1 2">
    <name type="scientific">Candidatus Brachybacterium merdavium</name>
    <dbReference type="NCBI Taxonomy" id="2838513"/>
    <lineage>
        <taxon>Bacteria</taxon>
        <taxon>Bacillati</taxon>
        <taxon>Actinomycetota</taxon>
        <taxon>Actinomycetes</taxon>
        <taxon>Micrococcales</taxon>
        <taxon>Dermabacteraceae</taxon>
        <taxon>Brachybacterium</taxon>
    </lineage>
</organism>
<protein>
    <submittedName>
        <fullName evidence="1">Uncharacterized protein</fullName>
    </submittedName>
</protein>
<evidence type="ECO:0000313" key="1">
    <source>
        <dbReference type="EMBL" id="HJB11359.1"/>
    </source>
</evidence>
<dbReference type="Proteomes" id="UP000823823">
    <property type="component" value="Unassembled WGS sequence"/>
</dbReference>
<dbReference type="AlphaFoldDB" id="A0A9D2RPH6"/>
<sequence length="60" mass="6846">MVAVAEFLERLEAGSSELAADQKPWLEHLLSIAAKLYSPDRGRLRTRDEIHRAYLDAIDH</sequence>
<proteinExistence type="predicted"/>
<evidence type="ECO:0000313" key="2">
    <source>
        <dbReference type="Proteomes" id="UP000823823"/>
    </source>
</evidence>
<reference evidence="1" key="1">
    <citation type="journal article" date="2021" name="PeerJ">
        <title>Extensive microbial diversity within the chicken gut microbiome revealed by metagenomics and culture.</title>
        <authorList>
            <person name="Gilroy R."/>
            <person name="Ravi A."/>
            <person name="Getino M."/>
            <person name="Pursley I."/>
            <person name="Horton D.L."/>
            <person name="Alikhan N.F."/>
            <person name="Baker D."/>
            <person name="Gharbi K."/>
            <person name="Hall N."/>
            <person name="Watson M."/>
            <person name="Adriaenssens E.M."/>
            <person name="Foster-Nyarko E."/>
            <person name="Jarju S."/>
            <person name="Secka A."/>
            <person name="Antonio M."/>
            <person name="Oren A."/>
            <person name="Chaudhuri R.R."/>
            <person name="La Ragione R."/>
            <person name="Hildebrand F."/>
            <person name="Pallen M.J."/>
        </authorList>
    </citation>
    <scope>NUCLEOTIDE SEQUENCE</scope>
    <source>
        <strain evidence="1">ChiHjej13B12-24818</strain>
    </source>
</reference>
<comment type="caution">
    <text evidence="1">The sequence shown here is derived from an EMBL/GenBank/DDBJ whole genome shotgun (WGS) entry which is preliminary data.</text>
</comment>